<feature type="transmembrane region" description="Helical" evidence="1">
    <location>
        <begin position="56"/>
        <end position="75"/>
    </location>
</feature>
<keyword evidence="3" id="KW-1185">Reference proteome</keyword>
<keyword evidence="1" id="KW-0812">Transmembrane</keyword>
<organism evidence="2 3">
    <name type="scientific">Bacillus gaemokensis</name>
    <dbReference type="NCBI Taxonomy" id="574375"/>
    <lineage>
        <taxon>Bacteria</taxon>
        <taxon>Bacillati</taxon>
        <taxon>Bacillota</taxon>
        <taxon>Bacilli</taxon>
        <taxon>Bacillales</taxon>
        <taxon>Bacillaceae</taxon>
        <taxon>Bacillus</taxon>
        <taxon>Bacillus cereus group</taxon>
    </lineage>
</organism>
<dbReference type="eggNOG" id="ENOG502ZJ9P">
    <property type="taxonomic scope" value="Bacteria"/>
</dbReference>
<evidence type="ECO:0000313" key="2">
    <source>
        <dbReference type="EMBL" id="KEK24253.1"/>
    </source>
</evidence>
<reference evidence="2 3" key="1">
    <citation type="submission" date="2014-06" db="EMBL/GenBank/DDBJ databases">
        <title>Draft genome sequence of Bacillus gaemokensis JCM 15801 (MCCC 1A00707).</title>
        <authorList>
            <person name="Lai Q."/>
            <person name="Liu Y."/>
            <person name="Shao Z."/>
        </authorList>
    </citation>
    <scope>NUCLEOTIDE SEQUENCE [LARGE SCALE GENOMIC DNA]</scope>
    <source>
        <strain evidence="2 3">JCM 15801</strain>
    </source>
</reference>
<dbReference type="STRING" id="574375.AZF08_19530"/>
<dbReference type="OrthoDB" id="2914962at2"/>
<protein>
    <recommendedName>
        <fullName evidence="4">Group-specific protein</fullName>
    </recommendedName>
</protein>
<keyword evidence="1" id="KW-1133">Transmembrane helix</keyword>
<dbReference type="EMBL" id="JOTM01000008">
    <property type="protein sequence ID" value="KEK24253.1"/>
    <property type="molecule type" value="Genomic_DNA"/>
</dbReference>
<proteinExistence type="predicted"/>
<feature type="transmembrane region" description="Helical" evidence="1">
    <location>
        <begin position="29"/>
        <end position="50"/>
    </location>
</feature>
<name>A0A073KPE7_9BACI</name>
<sequence>MLGAGIIIITFVVGQYIAHYSEWIKSKSLVTLLLLSILLIGCSMGAFVTLGLQSPFFIIVPTILCATCLSAKYRFTSMALLQRIKEMQKHGA</sequence>
<evidence type="ECO:0008006" key="4">
    <source>
        <dbReference type="Google" id="ProtNLM"/>
    </source>
</evidence>
<dbReference type="RefSeq" id="WP_033674619.1">
    <property type="nucleotide sequence ID" value="NZ_JOTM01000008.1"/>
</dbReference>
<comment type="caution">
    <text evidence="2">The sequence shown here is derived from an EMBL/GenBank/DDBJ whole genome shotgun (WGS) entry which is preliminary data.</text>
</comment>
<gene>
    <name evidence="2" type="ORF">BAGA_28180</name>
</gene>
<accession>A0A073KPE7</accession>
<evidence type="ECO:0000313" key="3">
    <source>
        <dbReference type="Proteomes" id="UP000027778"/>
    </source>
</evidence>
<dbReference type="Proteomes" id="UP000027778">
    <property type="component" value="Unassembled WGS sequence"/>
</dbReference>
<dbReference type="AlphaFoldDB" id="A0A073KPE7"/>
<keyword evidence="1" id="KW-0472">Membrane</keyword>
<evidence type="ECO:0000256" key="1">
    <source>
        <dbReference type="SAM" id="Phobius"/>
    </source>
</evidence>